<accession>A0A831SS53</accession>
<evidence type="ECO:0000259" key="3">
    <source>
        <dbReference type="Pfam" id="PF01370"/>
    </source>
</evidence>
<dbReference type="InterPro" id="IPR001509">
    <property type="entry name" value="Epimerase_deHydtase"/>
</dbReference>
<dbReference type="InterPro" id="IPR050425">
    <property type="entry name" value="NAD(P)_dehydrat-like"/>
</dbReference>
<organism evidence="4">
    <name type="scientific">Prosthecochloris aestuarii</name>
    <dbReference type="NCBI Taxonomy" id="1102"/>
    <lineage>
        <taxon>Bacteria</taxon>
        <taxon>Pseudomonadati</taxon>
        <taxon>Chlorobiota</taxon>
        <taxon>Chlorobiia</taxon>
        <taxon>Chlorobiales</taxon>
        <taxon>Chlorobiaceae</taxon>
        <taxon>Prosthecochloris</taxon>
    </lineage>
</organism>
<dbReference type="GO" id="GO:0016616">
    <property type="term" value="F:oxidoreductase activity, acting on the CH-OH group of donors, NAD or NADP as acceptor"/>
    <property type="evidence" value="ECO:0007669"/>
    <property type="project" value="TreeGrafter"/>
</dbReference>
<comment type="caution">
    <text evidence="4">The sequence shown here is derived from an EMBL/GenBank/DDBJ whole genome shotgun (WGS) entry which is preliminary data.</text>
</comment>
<evidence type="ECO:0000313" key="4">
    <source>
        <dbReference type="EMBL" id="HED30827.1"/>
    </source>
</evidence>
<dbReference type="EMBL" id="DSBW01000085">
    <property type="protein sequence ID" value="HED30827.1"/>
    <property type="molecule type" value="Genomic_DNA"/>
</dbReference>
<dbReference type="PANTHER" id="PTHR10366:SF564">
    <property type="entry name" value="STEROL-4-ALPHA-CARBOXYLATE 3-DEHYDROGENASE, DECARBOXYLATING"/>
    <property type="match status" value="1"/>
</dbReference>
<feature type="domain" description="NAD-dependent epimerase/dehydratase" evidence="3">
    <location>
        <begin position="8"/>
        <end position="239"/>
    </location>
</feature>
<name>A0A831SS53_PROAE</name>
<dbReference type="Gene3D" id="3.40.50.720">
    <property type="entry name" value="NAD(P)-binding Rossmann-like Domain"/>
    <property type="match status" value="1"/>
</dbReference>
<dbReference type="InterPro" id="IPR036291">
    <property type="entry name" value="NAD(P)-bd_dom_sf"/>
</dbReference>
<dbReference type="PANTHER" id="PTHR10366">
    <property type="entry name" value="NAD DEPENDENT EPIMERASE/DEHYDRATASE"/>
    <property type="match status" value="1"/>
</dbReference>
<dbReference type="Proteomes" id="UP000886335">
    <property type="component" value="Unassembled WGS sequence"/>
</dbReference>
<evidence type="ECO:0000256" key="1">
    <source>
        <dbReference type="ARBA" id="ARBA00023002"/>
    </source>
</evidence>
<keyword evidence="1" id="KW-0560">Oxidoreductase</keyword>
<dbReference type="AlphaFoldDB" id="A0A831SS53"/>
<dbReference type="CDD" id="cd08958">
    <property type="entry name" value="FR_SDR_e"/>
    <property type="match status" value="1"/>
</dbReference>
<gene>
    <name evidence="4" type="ORF">ENN50_03910</name>
</gene>
<proteinExistence type="inferred from homology"/>
<dbReference type="FunFam" id="3.40.50.720:FF:000336">
    <property type="entry name" value="Aldehyde reductase"/>
    <property type="match status" value="1"/>
</dbReference>
<evidence type="ECO:0000256" key="2">
    <source>
        <dbReference type="ARBA" id="ARBA00023445"/>
    </source>
</evidence>
<reference evidence="4" key="1">
    <citation type="journal article" date="2020" name="mSystems">
        <title>Genome- and Community-Level Interaction Insights into Carbon Utilization and Element Cycling Functions of Hydrothermarchaeota in Hydrothermal Sediment.</title>
        <authorList>
            <person name="Zhou Z."/>
            <person name="Liu Y."/>
            <person name="Xu W."/>
            <person name="Pan J."/>
            <person name="Luo Z.H."/>
            <person name="Li M."/>
        </authorList>
    </citation>
    <scope>NUCLEOTIDE SEQUENCE [LARGE SCALE GENOMIC DNA]</scope>
    <source>
        <strain evidence="4">SpSt-1181</strain>
    </source>
</reference>
<sequence>MTSSPLACVTGATGFIASHLVRDLLEAGYRVRATVRNLTQPERFGFLREFDGAGQRLEIVEADLLKPGSFDTAIKGAQYVFHTASPYLVNVRDPQKDLVDPALEGTRTVLESCRKAGSVSRIVLTSSVAAITDDPPADRILSEKDWNTSSSLTRNPYHYSKTVAERAAWQFMEQEPGFELITVNPFMVIGPSLTPSLNTSNQIIRDIVTGVYPAIMDINWGFVDVRDVARSHRIAMETSHARGRYLCSAETLHMRDVVGILKDAGYAEGYRLPSLDLSGPLGTKLMKLASWTQPRDTGTYLRTHLGKTMRCDNSKIRKDLNMTFRDIRTSLLETAEDLILWKHLKKT</sequence>
<dbReference type="SUPFAM" id="SSF51735">
    <property type="entry name" value="NAD(P)-binding Rossmann-fold domains"/>
    <property type="match status" value="1"/>
</dbReference>
<comment type="similarity">
    <text evidence="2">Belongs to the NAD(P)-dependent epimerase/dehydratase family. Dihydroflavonol-4-reductase subfamily.</text>
</comment>
<dbReference type="Pfam" id="PF01370">
    <property type="entry name" value="Epimerase"/>
    <property type="match status" value="1"/>
</dbReference>
<protein>
    <submittedName>
        <fullName evidence="4">NAD-dependent epimerase/dehydratase family protein</fullName>
    </submittedName>
</protein>